<name>A0A7E5X063_TRINI</name>
<dbReference type="OrthoDB" id="6628750at2759"/>
<keyword evidence="2" id="KW-0472">Membrane</keyword>
<proteinExistence type="predicted"/>
<evidence type="ECO:0000256" key="2">
    <source>
        <dbReference type="SAM" id="Phobius"/>
    </source>
</evidence>
<organism evidence="3 4">
    <name type="scientific">Trichoplusia ni</name>
    <name type="common">Cabbage looper</name>
    <dbReference type="NCBI Taxonomy" id="7111"/>
    <lineage>
        <taxon>Eukaryota</taxon>
        <taxon>Metazoa</taxon>
        <taxon>Ecdysozoa</taxon>
        <taxon>Arthropoda</taxon>
        <taxon>Hexapoda</taxon>
        <taxon>Insecta</taxon>
        <taxon>Pterygota</taxon>
        <taxon>Neoptera</taxon>
        <taxon>Endopterygota</taxon>
        <taxon>Lepidoptera</taxon>
        <taxon>Glossata</taxon>
        <taxon>Ditrysia</taxon>
        <taxon>Noctuoidea</taxon>
        <taxon>Noctuidae</taxon>
        <taxon>Plusiinae</taxon>
        <taxon>Trichoplusia</taxon>
    </lineage>
</organism>
<accession>A0A7E5X063</accession>
<feature type="compositionally biased region" description="Low complexity" evidence="1">
    <location>
        <begin position="77"/>
        <end position="97"/>
    </location>
</feature>
<dbReference type="GeneID" id="113507412"/>
<dbReference type="InParanoid" id="A0A7E5X063"/>
<gene>
    <name evidence="4" type="primary">LOC113507412</name>
</gene>
<dbReference type="KEGG" id="tnl:113507412"/>
<keyword evidence="3" id="KW-1185">Reference proteome</keyword>
<protein>
    <submittedName>
        <fullName evidence="4">Uncharacterized protein LOC113507412</fullName>
    </submittedName>
</protein>
<sequence>MADNSNSTLEMGTSDQVLVATKRKKTLSYLIGFVAMVVAIAVVVTLVVVLSGNEGGEASPIEGPDAPTTYIPPPPTQTTTAAATTEGDYSTSEAPTTELPPSPLELQDIIDGLYSPPSFNASWASGMLIDYL</sequence>
<evidence type="ECO:0000256" key="1">
    <source>
        <dbReference type="SAM" id="MobiDB-lite"/>
    </source>
</evidence>
<dbReference type="RefSeq" id="XP_026746074.1">
    <property type="nucleotide sequence ID" value="XM_026890273.1"/>
</dbReference>
<evidence type="ECO:0000313" key="4">
    <source>
        <dbReference type="RefSeq" id="XP_026746074.1"/>
    </source>
</evidence>
<keyword evidence="2" id="KW-0812">Transmembrane</keyword>
<evidence type="ECO:0000313" key="3">
    <source>
        <dbReference type="Proteomes" id="UP000322000"/>
    </source>
</evidence>
<reference evidence="4" key="1">
    <citation type="submission" date="2025-08" db="UniProtKB">
        <authorList>
            <consortium name="RefSeq"/>
        </authorList>
    </citation>
    <scope>IDENTIFICATION</scope>
</reference>
<keyword evidence="2" id="KW-1133">Transmembrane helix</keyword>
<feature type="transmembrane region" description="Helical" evidence="2">
    <location>
        <begin position="27"/>
        <end position="50"/>
    </location>
</feature>
<feature type="region of interest" description="Disordered" evidence="1">
    <location>
        <begin position="54"/>
        <end position="102"/>
    </location>
</feature>
<dbReference type="AlphaFoldDB" id="A0A7E5X063"/>
<dbReference type="Proteomes" id="UP000322000">
    <property type="component" value="Chromosome 2"/>
</dbReference>